<dbReference type="AlphaFoldDB" id="A0A0B7NID8"/>
<dbReference type="Pfam" id="PF00022">
    <property type="entry name" value="Actin"/>
    <property type="match status" value="1"/>
</dbReference>
<dbReference type="Gene3D" id="3.90.640.10">
    <property type="entry name" value="Actin, Chain A, domain 4"/>
    <property type="match status" value="2"/>
</dbReference>
<dbReference type="PROSITE" id="PS00432">
    <property type="entry name" value="ACTINS_2"/>
    <property type="match status" value="1"/>
</dbReference>
<evidence type="ECO:0000313" key="4">
    <source>
        <dbReference type="Proteomes" id="UP000054107"/>
    </source>
</evidence>
<dbReference type="Gene3D" id="3.30.420.40">
    <property type="match status" value="4"/>
</dbReference>
<protein>
    <recommendedName>
        <fullName evidence="5">Actin</fullName>
    </recommendedName>
</protein>
<feature type="region of interest" description="Disordered" evidence="2">
    <location>
        <begin position="345"/>
        <end position="375"/>
    </location>
</feature>
<organism evidence="3 4">
    <name type="scientific">Parasitella parasitica</name>
    <dbReference type="NCBI Taxonomy" id="35722"/>
    <lineage>
        <taxon>Eukaryota</taxon>
        <taxon>Fungi</taxon>
        <taxon>Fungi incertae sedis</taxon>
        <taxon>Mucoromycota</taxon>
        <taxon>Mucoromycotina</taxon>
        <taxon>Mucoromycetes</taxon>
        <taxon>Mucorales</taxon>
        <taxon>Mucorineae</taxon>
        <taxon>Mucoraceae</taxon>
        <taxon>Parasitella</taxon>
    </lineage>
</organism>
<reference evidence="3 4" key="1">
    <citation type="submission" date="2014-09" db="EMBL/GenBank/DDBJ databases">
        <authorList>
            <person name="Ellenberger Sabrina"/>
        </authorList>
    </citation>
    <scope>NUCLEOTIDE SEQUENCE [LARGE SCALE GENOMIC DNA]</scope>
    <source>
        <strain evidence="3 4">CBS 412.66</strain>
    </source>
</reference>
<dbReference type="SUPFAM" id="SSF53067">
    <property type="entry name" value="Actin-like ATPase domain"/>
    <property type="match status" value="2"/>
</dbReference>
<name>A0A0B7NID8_9FUNG</name>
<accession>A0A0B7NID8</accession>
<evidence type="ECO:0008006" key="5">
    <source>
        <dbReference type="Google" id="ProtNLM"/>
    </source>
</evidence>
<comment type="similarity">
    <text evidence="1">Belongs to the actin family.</text>
</comment>
<dbReference type="InterPro" id="IPR004000">
    <property type="entry name" value="Actin"/>
</dbReference>
<evidence type="ECO:0000256" key="1">
    <source>
        <dbReference type="RuleBase" id="RU000487"/>
    </source>
</evidence>
<dbReference type="PANTHER" id="PTHR11937">
    <property type="entry name" value="ACTIN"/>
    <property type="match status" value="1"/>
</dbReference>
<feature type="region of interest" description="Disordered" evidence="2">
    <location>
        <begin position="67"/>
        <end position="90"/>
    </location>
</feature>
<dbReference type="Proteomes" id="UP000054107">
    <property type="component" value="Unassembled WGS sequence"/>
</dbReference>
<dbReference type="EMBL" id="LN733809">
    <property type="protein sequence ID" value="CEP18346.1"/>
    <property type="molecule type" value="Genomic_DNA"/>
</dbReference>
<dbReference type="InterPro" id="IPR004001">
    <property type="entry name" value="Actin_CS"/>
</dbReference>
<gene>
    <name evidence="3" type="primary">PARPA_12650.1 scaffold 45263</name>
</gene>
<dbReference type="FunFam" id="3.30.420.40:FF:000058">
    <property type="entry name" value="Putative actin-related protein 5"/>
    <property type="match status" value="1"/>
</dbReference>
<dbReference type="STRING" id="35722.A0A0B7NID8"/>
<dbReference type="OrthoDB" id="5132116at2759"/>
<proteinExistence type="inferred from homology"/>
<evidence type="ECO:0000313" key="3">
    <source>
        <dbReference type="EMBL" id="CEP18346.1"/>
    </source>
</evidence>
<keyword evidence="4" id="KW-1185">Reference proteome</keyword>
<evidence type="ECO:0000256" key="2">
    <source>
        <dbReference type="SAM" id="MobiDB-lite"/>
    </source>
</evidence>
<dbReference type="InterPro" id="IPR043129">
    <property type="entry name" value="ATPase_NBD"/>
</dbReference>
<dbReference type="CDD" id="cd13395">
    <property type="entry name" value="ASKHA_NBD_Arp4_ACTL6-like"/>
    <property type="match status" value="1"/>
</dbReference>
<feature type="compositionally biased region" description="Low complexity" evidence="2">
    <location>
        <begin position="69"/>
        <end position="89"/>
    </location>
</feature>
<dbReference type="SMART" id="SM00268">
    <property type="entry name" value="ACTIN"/>
    <property type="match status" value="1"/>
</dbReference>
<sequence>MVAYGGDEVNALVFDMGSTMTRAGYAGEDTPRVMFPTSFGYIDTEEEVAAQPTEQTNGEDIIMSEASDQPESTQPASQQPEQPQQQTTTKITRKYYIGDNKINTFKSNMQVKSPLKNGLVEDWDAMEHIWSATFDKMLRIEPRNHPLLCTEVAWNTPANRQKTMQLAFEKFDFPAFYLAPDAVMTAFSVGRATALVLDSGGGITSAVPVYDGFVLKKGILHQPLAGDGIIEKIKKQLQVDLNYTVTPHYRIAKKKLVEKDQPPEIEFRQLEGITDTFNNYQINRVLNEFKETICQVSDTAFEEETLSSRSKKTFEFPDGFNHSFGLERFKLPELLFQPDVYDDVDSNKSGEKEEHEDQKDKEKEADKDESMQDVQEKTNKLVGVHDMVYNSINNCDIDLRPLLFNNVVVTGGNTLFKGFNERLNNELPLKAPGSKIKIHAAGNTTERKCSGWLGGSILASLGTFHQLWISRKEYEEFGESIIHRRC</sequence>